<dbReference type="GO" id="GO:0043130">
    <property type="term" value="F:ubiquitin binding"/>
    <property type="evidence" value="ECO:0007669"/>
    <property type="project" value="InterPro"/>
</dbReference>
<accession>A0A452I9F0</accession>
<dbReference type="STRING" id="38772.ENSGAGP00000024306"/>
<keyword evidence="3" id="KW-1185">Reference proteome</keyword>
<proteinExistence type="predicted"/>
<protein>
    <recommendedName>
        <fullName evidence="1">VHS domain-containing protein</fullName>
    </recommendedName>
</protein>
<dbReference type="Pfam" id="PF00790">
    <property type="entry name" value="VHS"/>
    <property type="match status" value="1"/>
</dbReference>
<dbReference type="GO" id="GO:0035091">
    <property type="term" value="F:phosphatidylinositol binding"/>
    <property type="evidence" value="ECO:0007669"/>
    <property type="project" value="InterPro"/>
</dbReference>
<dbReference type="PROSITE" id="PS50179">
    <property type="entry name" value="VHS"/>
    <property type="match status" value="1"/>
</dbReference>
<organism evidence="2 3">
    <name type="scientific">Gopherus agassizii</name>
    <name type="common">Agassiz's desert tortoise</name>
    <dbReference type="NCBI Taxonomy" id="38772"/>
    <lineage>
        <taxon>Eukaryota</taxon>
        <taxon>Metazoa</taxon>
        <taxon>Chordata</taxon>
        <taxon>Craniata</taxon>
        <taxon>Vertebrata</taxon>
        <taxon>Euteleostomi</taxon>
        <taxon>Archelosauria</taxon>
        <taxon>Testudinata</taxon>
        <taxon>Testudines</taxon>
        <taxon>Cryptodira</taxon>
        <taxon>Durocryptodira</taxon>
        <taxon>Testudinoidea</taxon>
        <taxon>Testudinidae</taxon>
        <taxon>Gopherus</taxon>
    </lineage>
</organism>
<dbReference type="AlphaFoldDB" id="A0A452I9F0"/>
<dbReference type="SUPFAM" id="SSF48464">
    <property type="entry name" value="ENTH/VHS domain"/>
    <property type="match status" value="1"/>
</dbReference>
<dbReference type="PANTHER" id="PTHR45905:SF4">
    <property type="entry name" value="ADP-RIBOSYLATION FACTOR-BINDING PROTEIN GGA1"/>
    <property type="match status" value="1"/>
</dbReference>
<dbReference type="InterPro" id="IPR002014">
    <property type="entry name" value="VHS_dom"/>
</dbReference>
<sequence length="94" mass="10674">LSPQCEPLLMQLVKDRATNPLNKDLDWDSINAFCEQLNKELEGPPLATRLLAHKIQSPQEWEAIQALTVRERLSRRVRQIKGQGGECPVLLFGL</sequence>
<dbReference type="Ensembl" id="ENSGAGT00000027668.1">
    <property type="protein sequence ID" value="ENSGAGP00000024306.1"/>
    <property type="gene ID" value="ENSGAGG00000017761.1"/>
</dbReference>
<feature type="domain" description="VHS" evidence="1">
    <location>
        <begin position="17"/>
        <end position="71"/>
    </location>
</feature>
<dbReference type="Gene3D" id="1.25.40.90">
    <property type="match status" value="1"/>
</dbReference>
<dbReference type="Proteomes" id="UP000291020">
    <property type="component" value="Unassembled WGS sequence"/>
</dbReference>
<evidence type="ECO:0000313" key="2">
    <source>
        <dbReference type="Ensembl" id="ENSGAGP00000024306.1"/>
    </source>
</evidence>
<reference evidence="2" key="2">
    <citation type="submission" date="2025-08" db="UniProtKB">
        <authorList>
            <consortium name="Ensembl"/>
        </authorList>
    </citation>
    <scope>IDENTIFICATION</scope>
</reference>
<name>A0A452I9F0_9SAUR</name>
<dbReference type="GO" id="GO:0005802">
    <property type="term" value="C:trans-Golgi network"/>
    <property type="evidence" value="ECO:0007669"/>
    <property type="project" value="InterPro"/>
</dbReference>
<dbReference type="GO" id="GO:0006893">
    <property type="term" value="P:Golgi to plasma membrane transport"/>
    <property type="evidence" value="ECO:0007669"/>
    <property type="project" value="TreeGrafter"/>
</dbReference>
<evidence type="ECO:0000313" key="3">
    <source>
        <dbReference type="Proteomes" id="UP000291020"/>
    </source>
</evidence>
<evidence type="ECO:0000259" key="1">
    <source>
        <dbReference type="PROSITE" id="PS50179"/>
    </source>
</evidence>
<reference evidence="2" key="3">
    <citation type="submission" date="2025-09" db="UniProtKB">
        <authorList>
            <consortium name="Ensembl"/>
        </authorList>
    </citation>
    <scope>IDENTIFICATION</scope>
</reference>
<dbReference type="GO" id="GO:0034394">
    <property type="term" value="P:protein localization to cell surface"/>
    <property type="evidence" value="ECO:0007669"/>
    <property type="project" value="TreeGrafter"/>
</dbReference>
<dbReference type="InterPro" id="IPR008942">
    <property type="entry name" value="ENTH_VHS"/>
</dbReference>
<dbReference type="GO" id="GO:0006886">
    <property type="term" value="P:intracellular protein transport"/>
    <property type="evidence" value="ECO:0007669"/>
    <property type="project" value="InterPro"/>
</dbReference>
<dbReference type="GO" id="GO:0031267">
    <property type="term" value="F:small GTPase binding"/>
    <property type="evidence" value="ECO:0007669"/>
    <property type="project" value="InterPro"/>
</dbReference>
<reference evidence="3" key="1">
    <citation type="journal article" date="2017" name="PLoS ONE">
        <title>The Agassiz's desert tortoise genome provides a resource for the conservation of a threatened species.</title>
        <authorList>
            <person name="Tollis M."/>
            <person name="DeNardo D.F."/>
            <person name="Cornelius J.A."/>
            <person name="Dolby G.A."/>
            <person name="Edwards T."/>
            <person name="Henen B.T."/>
            <person name="Karl A.E."/>
            <person name="Murphy R.W."/>
            <person name="Kusumi K."/>
        </authorList>
    </citation>
    <scope>NUCLEOTIDE SEQUENCE [LARGE SCALE GENOMIC DNA]</scope>
</reference>
<dbReference type="InterPro" id="IPR027422">
    <property type="entry name" value="GGA1-3"/>
</dbReference>
<dbReference type="PANTHER" id="PTHR45905">
    <property type="entry name" value="GOLGI-LOCALIZED, GAMMA-ADAPTIN EAR CONTAINING, ARF BINDING PROTEIN"/>
    <property type="match status" value="1"/>
</dbReference>